<comment type="function">
    <text evidence="2">Involved in the assembly of mitochondrial and cytoplasmic iron-sulfur proteins. Probably involved in the binding of an intermediate of Fe/S cluster assembly.</text>
</comment>
<dbReference type="GO" id="GO:0016226">
    <property type="term" value="P:iron-sulfur cluster assembly"/>
    <property type="evidence" value="ECO:0007669"/>
    <property type="project" value="InterPro"/>
</dbReference>
<dbReference type="NCBIfam" id="TIGR00049">
    <property type="entry name" value="iron-sulfur cluster assembly accessory protein"/>
    <property type="match status" value="1"/>
</dbReference>
<dbReference type="InterPro" id="IPR035903">
    <property type="entry name" value="HesB-like_dom_sf"/>
</dbReference>
<dbReference type="AlphaFoldDB" id="A0A1E3PN74"/>
<keyword evidence="7" id="KW-1185">Reference proteome</keyword>
<proteinExistence type="inferred from homology"/>
<dbReference type="OrthoDB" id="333486at2759"/>
<feature type="region of interest" description="Disordered" evidence="4">
    <location>
        <begin position="85"/>
        <end position="132"/>
    </location>
</feature>
<evidence type="ECO:0000256" key="4">
    <source>
        <dbReference type="SAM" id="MobiDB-lite"/>
    </source>
</evidence>
<dbReference type="GO" id="GO:0005739">
    <property type="term" value="C:mitochondrion"/>
    <property type="evidence" value="ECO:0007669"/>
    <property type="project" value="TreeGrafter"/>
</dbReference>
<evidence type="ECO:0000313" key="6">
    <source>
        <dbReference type="EMBL" id="ODQ66875.1"/>
    </source>
</evidence>
<dbReference type="PROSITE" id="PS01152">
    <property type="entry name" value="HESB"/>
    <property type="match status" value="1"/>
</dbReference>
<gene>
    <name evidence="6" type="ORF">NADFUDRAFT_82558</name>
</gene>
<dbReference type="Pfam" id="PF01521">
    <property type="entry name" value="Fe-S_biosyn"/>
    <property type="match status" value="1"/>
</dbReference>
<dbReference type="GO" id="GO:0051537">
    <property type="term" value="F:2 iron, 2 sulfur cluster binding"/>
    <property type="evidence" value="ECO:0007669"/>
    <property type="project" value="TreeGrafter"/>
</dbReference>
<dbReference type="Proteomes" id="UP000095009">
    <property type="component" value="Unassembled WGS sequence"/>
</dbReference>
<evidence type="ECO:0000256" key="3">
    <source>
        <dbReference type="ARBA" id="ARBA00071673"/>
    </source>
</evidence>
<evidence type="ECO:0000313" key="7">
    <source>
        <dbReference type="Proteomes" id="UP000095009"/>
    </source>
</evidence>
<dbReference type="InterPro" id="IPR017870">
    <property type="entry name" value="FeS_cluster_insertion_CS"/>
</dbReference>
<dbReference type="InterPro" id="IPR050322">
    <property type="entry name" value="Fe-S_cluster_asmbl/transfer"/>
</dbReference>
<accession>A0A1E3PN74</accession>
<name>A0A1E3PN74_9ASCO</name>
<feature type="domain" description="Core" evidence="5">
    <location>
        <begin position="138"/>
        <end position="237"/>
    </location>
</feature>
<dbReference type="EMBL" id="KV454408">
    <property type="protein sequence ID" value="ODQ66875.1"/>
    <property type="molecule type" value="Genomic_DNA"/>
</dbReference>
<evidence type="ECO:0000256" key="1">
    <source>
        <dbReference type="ARBA" id="ARBA00006718"/>
    </source>
</evidence>
<reference evidence="6 7" key="1">
    <citation type="journal article" date="2016" name="Proc. Natl. Acad. Sci. U.S.A.">
        <title>Comparative genomics of biotechnologically important yeasts.</title>
        <authorList>
            <person name="Riley R."/>
            <person name="Haridas S."/>
            <person name="Wolfe K.H."/>
            <person name="Lopes M.R."/>
            <person name="Hittinger C.T."/>
            <person name="Goeker M."/>
            <person name="Salamov A.A."/>
            <person name="Wisecaver J.H."/>
            <person name="Long T.M."/>
            <person name="Calvey C.H."/>
            <person name="Aerts A.L."/>
            <person name="Barry K.W."/>
            <person name="Choi C."/>
            <person name="Clum A."/>
            <person name="Coughlan A.Y."/>
            <person name="Deshpande S."/>
            <person name="Douglass A.P."/>
            <person name="Hanson S.J."/>
            <person name="Klenk H.-P."/>
            <person name="LaButti K.M."/>
            <person name="Lapidus A."/>
            <person name="Lindquist E.A."/>
            <person name="Lipzen A.M."/>
            <person name="Meier-Kolthoff J.P."/>
            <person name="Ohm R.A."/>
            <person name="Otillar R.P."/>
            <person name="Pangilinan J.L."/>
            <person name="Peng Y."/>
            <person name="Rokas A."/>
            <person name="Rosa C.A."/>
            <person name="Scheuner C."/>
            <person name="Sibirny A.A."/>
            <person name="Slot J.C."/>
            <person name="Stielow J.B."/>
            <person name="Sun H."/>
            <person name="Kurtzman C.P."/>
            <person name="Blackwell M."/>
            <person name="Grigoriev I.V."/>
            <person name="Jeffries T.W."/>
        </authorList>
    </citation>
    <scope>NUCLEOTIDE SEQUENCE [LARGE SCALE GENOMIC DNA]</scope>
    <source>
        <strain evidence="6 7">DSM 6958</strain>
    </source>
</reference>
<dbReference type="Gene3D" id="2.60.300.12">
    <property type="entry name" value="HesB-like domain"/>
    <property type="match status" value="1"/>
</dbReference>
<feature type="compositionally biased region" description="Low complexity" evidence="4">
    <location>
        <begin position="105"/>
        <end position="119"/>
    </location>
</feature>
<dbReference type="PANTHER" id="PTHR10072">
    <property type="entry name" value="IRON-SULFUR CLUSTER ASSEMBLY PROTEIN"/>
    <property type="match status" value="1"/>
</dbReference>
<sequence>MLRIQINRTFTQTLAAKRFLQTATMSSSPTPLPMASTSNPSDKWAKHPLPRMNSGIVNSSKTAPSSKPSPMMAGARMKKLSFGRAFKPNNDIPTQSSAPAPAVIPTKPSPSTTASTPISGPVTPMKSKRKLRPRKAVITLSDNAMLHLRRLLDSPNPQMIRVSVQNRGCSGLTYHLDYVTAPQKFDEQVIQDGICVLVDSKALFSIIGSKMDWVDDKLSSRFVFINPNSKGECGCGESFMV</sequence>
<protein>
    <recommendedName>
        <fullName evidence="3">Iron-sulfur assembly protein 1</fullName>
    </recommendedName>
</protein>
<dbReference type="InterPro" id="IPR000361">
    <property type="entry name" value="ATAP_core_dom"/>
</dbReference>
<feature type="region of interest" description="Disordered" evidence="4">
    <location>
        <begin position="51"/>
        <end position="72"/>
    </location>
</feature>
<dbReference type="STRING" id="857566.A0A1E3PN74"/>
<feature type="compositionally biased region" description="Low complexity" evidence="4">
    <location>
        <begin position="59"/>
        <end position="72"/>
    </location>
</feature>
<dbReference type="SUPFAM" id="SSF89360">
    <property type="entry name" value="HesB-like domain"/>
    <property type="match status" value="1"/>
</dbReference>
<organism evidence="6 7">
    <name type="scientific">Nadsonia fulvescens var. elongata DSM 6958</name>
    <dbReference type="NCBI Taxonomy" id="857566"/>
    <lineage>
        <taxon>Eukaryota</taxon>
        <taxon>Fungi</taxon>
        <taxon>Dikarya</taxon>
        <taxon>Ascomycota</taxon>
        <taxon>Saccharomycotina</taxon>
        <taxon>Dipodascomycetes</taxon>
        <taxon>Dipodascales</taxon>
        <taxon>Dipodascales incertae sedis</taxon>
        <taxon>Nadsonia</taxon>
    </lineage>
</organism>
<comment type="similarity">
    <text evidence="1">Belongs to the HesB/IscA family.</text>
</comment>
<evidence type="ECO:0000259" key="5">
    <source>
        <dbReference type="Pfam" id="PF01521"/>
    </source>
</evidence>
<evidence type="ECO:0000256" key="2">
    <source>
        <dbReference type="ARBA" id="ARBA00054873"/>
    </source>
</evidence>
<dbReference type="InterPro" id="IPR016092">
    <property type="entry name" value="ATAP"/>
</dbReference>
<dbReference type="PANTHER" id="PTHR10072:SF41">
    <property type="entry name" value="IRON-SULFUR CLUSTER ASSEMBLY 1 HOMOLOG, MITOCHONDRIAL"/>
    <property type="match status" value="1"/>
</dbReference>
<dbReference type="FunFam" id="2.60.300.12:FF:000001">
    <property type="entry name" value="Iron-binding protein IscA"/>
    <property type="match status" value="1"/>
</dbReference>